<protein>
    <recommendedName>
        <fullName evidence="7">Ubiquitin-like protease family profile domain-containing protein</fullName>
    </recommendedName>
</protein>
<dbReference type="GeneID" id="34525704"/>
<comment type="similarity">
    <text evidence="1">Belongs to the peptidase C48 family.</text>
</comment>
<evidence type="ECO:0000259" key="7">
    <source>
        <dbReference type="PROSITE" id="PS50600"/>
    </source>
</evidence>
<evidence type="ECO:0000256" key="2">
    <source>
        <dbReference type="ARBA" id="ARBA00022670"/>
    </source>
</evidence>
<dbReference type="GO" id="GO:0005643">
    <property type="term" value="C:nuclear pore"/>
    <property type="evidence" value="ECO:0007669"/>
    <property type="project" value="EnsemblFungi"/>
</dbReference>
<accession>J7R5A6</accession>
<dbReference type="GO" id="GO:0006508">
    <property type="term" value="P:proteolysis"/>
    <property type="evidence" value="ECO:0007669"/>
    <property type="project" value="UniProtKB-KW"/>
</dbReference>
<evidence type="ECO:0000256" key="5">
    <source>
        <dbReference type="SAM" id="Coils"/>
    </source>
</evidence>
<dbReference type="InterPro" id="IPR038765">
    <property type="entry name" value="Papain-like_cys_pep_sf"/>
</dbReference>
<proteinExistence type="inferred from homology"/>
<evidence type="ECO:0000313" key="9">
    <source>
        <dbReference type="Proteomes" id="UP000006310"/>
    </source>
</evidence>
<keyword evidence="3" id="KW-0378">Hydrolase</keyword>
<dbReference type="OrthoDB" id="1939479at2759"/>
<dbReference type="eggNOG" id="KOG0778">
    <property type="taxonomic scope" value="Eukaryota"/>
</dbReference>
<dbReference type="GO" id="GO:0016926">
    <property type="term" value="P:protein desumoylation"/>
    <property type="evidence" value="ECO:0007669"/>
    <property type="project" value="EnsemblFungi"/>
</dbReference>
<dbReference type="Gene3D" id="1.10.418.20">
    <property type="match status" value="1"/>
</dbReference>
<dbReference type="PANTHER" id="PTHR12606">
    <property type="entry name" value="SENTRIN/SUMO-SPECIFIC PROTEASE"/>
    <property type="match status" value="1"/>
</dbReference>
<gene>
    <name evidence="8" type="primary">KNAG0D02660</name>
    <name evidence="8" type="ordered locus">KNAG_0D02660</name>
</gene>
<name>J7R5A6_HUIN7</name>
<evidence type="ECO:0000256" key="4">
    <source>
        <dbReference type="ARBA" id="ARBA00022807"/>
    </source>
</evidence>
<dbReference type="Gene3D" id="3.30.310.130">
    <property type="entry name" value="Ubiquitin-related"/>
    <property type="match status" value="1"/>
</dbReference>
<dbReference type="FunFam" id="3.30.310.130:FF:000008">
    <property type="entry name" value="Ubiquitin-like-specific protease 1"/>
    <property type="match status" value="1"/>
</dbReference>
<dbReference type="OMA" id="CGIYVCM"/>
<dbReference type="STRING" id="1071383.J7R5A6"/>
<dbReference type="GO" id="GO:0016929">
    <property type="term" value="F:deSUMOylase activity"/>
    <property type="evidence" value="ECO:0007669"/>
    <property type="project" value="EnsemblFungi"/>
</dbReference>
<feature type="domain" description="Ubiquitin-like protease family profile" evidence="7">
    <location>
        <begin position="359"/>
        <end position="517"/>
    </location>
</feature>
<dbReference type="HOGENOM" id="CLU_021050_0_0_1"/>
<reference evidence="8 9" key="1">
    <citation type="journal article" date="2011" name="Proc. Natl. Acad. Sci. U.S.A.">
        <title>Evolutionary erosion of yeast sex chromosomes by mating-type switching accidents.</title>
        <authorList>
            <person name="Gordon J.L."/>
            <person name="Armisen D."/>
            <person name="Proux-Wera E."/>
            <person name="Oheigeartaigh S.S."/>
            <person name="Byrne K.P."/>
            <person name="Wolfe K.H."/>
        </authorList>
    </citation>
    <scope>NUCLEOTIDE SEQUENCE [LARGE SCALE GENOMIC DNA]</scope>
    <source>
        <strain evidence="9">ATCC MYA-139 / BCRC 22969 / CBS 8797 / CCRC 22969 / KCTC 17520 / NBRC 10181 / NCYC 3082</strain>
    </source>
</reference>
<keyword evidence="2" id="KW-0645">Protease</keyword>
<dbReference type="GO" id="GO:0005730">
    <property type="term" value="C:nucleolus"/>
    <property type="evidence" value="ECO:0007669"/>
    <property type="project" value="EnsemblFungi"/>
</dbReference>
<dbReference type="RefSeq" id="XP_022464261.1">
    <property type="nucleotide sequence ID" value="XM_022607691.1"/>
</dbReference>
<evidence type="ECO:0000256" key="3">
    <source>
        <dbReference type="ARBA" id="ARBA00022801"/>
    </source>
</evidence>
<evidence type="ECO:0000256" key="1">
    <source>
        <dbReference type="ARBA" id="ARBA00005234"/>
    </source>
</evidence>
<feature type="region of interest" description="Disordered" evidence="6">
    <location>
        <begin position="14"/>
        <end position="63"/>
    </location>
</feature>
<dbReference type="InterPro" id="IPR003653">
    <property type="entry name" value="Peptidase_C48_C"/>
</dbReference>
<dbReference type="SUPFAM" id="SSF54001">
    <property type="entry name" value="Cysteine proteinases"/>
    <property type="match status" value="1"/>
</dbReference>
<feature type="coiled-coil region" evidence="5">
    <location>
        <begin position="279"/>
        <end position="323"/>
    </location>
</feature>
<dbReference type="KEGG" id="kng:KNAG_0D02660"/>
<dbReference type="GO" id="GO:0000086">
    <property type="term" value="P:G2/M transition of mitotic cell cycle"/>
    <property type="evidence" value="ECO:0007669"/>
    <property type="project" value="EnsemblFungi"/>
</dbReference>
<dbReference type="Pfam" id="PF02902">
    <property type="entry name" value="Peptidase_C48"/>
    <property type="match status" value="1"/>
</dbReference>
<sequence>MSLVGFERNKDKSEYTPLYSMLSTHSSRGNEARKHSSIPSASNKLAKSGGSKTDEEESEMGGTAHGVHLWNRLFSRLSHSGKTNEDAECEVPVKDAKRQRDQDTLLIPRKKKRPANEAEMGIEPKRQEVNDKKLNLSKDPFGWNKWETTEIGSSNKKADYGTTFFKRKTLTKYKNGIDDADVILRSESDELACLREIFNGEYCIPKVIADERKHQLQLLNRDKQVMEPSSTSKWRNSVVMLTEKIRNILLLEGHTSKESQDNDVVFVKEKKIPSLEEKRQRYHDNKKLFDKKLSNLENEFKNYRELTQERRRIQESIRQKRESAGKANIIPTLKEKDLRHIQSTLERKDAAVLYNKENIEVGIRDFKTLAPRRWLNDTIIEFFMKFIENNTENTVAFNSFFYTSLSERGYQGVRRWMKRKKVTIDKLDKIFVPINLKQSHWALGLIDLRRERIVYVDSLTNGPSAISFAILNDLKIYISEESGQKIGENFQLVHADCPQQPNGFDCGIYVCMNTLYLSTDSELTFSAKDAVKMRYYIAGLILSGGDK</sequence>
<keyword evidence="9" id="KW-1185">Reference proteome</keyword>
<keyword evidence="5" id="KW-0175">Coiled coil</keyword>
<evidence type="ECO:0000313" key="8">
    <source>
        <dbReference type="EMBL" id="CCK70015.1"/>
    </source>
</evidence>
<dbReference type="PROSITE" id="PS50600">
    <property type="entry name" value="ULP_PROTEASE"/>
    <property type="match status" value="1"/>
</dbReference>
<organism evidence="8 9">
    <name type="scientific">Huiozyma naganishii (strain ATCC MYA-139 / BCRC 22969 / CBS 8797 / KCTC 17520 / NBRC 10181 / NCYC 3082 / Yp74L-3)</name>
    <name type="common">Yeast</name>
    <name type="synonym">Kazachstania naganishii</name>
    <dbReference type="NCBI Taxonomy" id="1071383"/>
    <lineage>
        <taxon>Eukaryota</taxon>
        <taxon>Fungi</taxon>
        <taxon>Dikarya</taxon>
        <taxon>Ascomycota</taxon>
        <taxon>Saccharomycotina</taxon>
        <taxon>Saccharomycetes</taxon>
        <taxon>Saccharomycetales</taxon>
        <taxon>Saccharomycetaceae</taxon>
        <taxon>Huiozyma</taxon>
    </lineage>
</organism>
<dbReference type="EMBL" id="HE978317">
    <property type="protein sequence ID" value="CCK70015.1"/>
    <property type="molecule type" value="Genomic_DNA"/>
</dbReference>
<dbReference type="AlphaFoldDB" id="J7R5A6"/>
<dbReference type="PANTHER" id="PTHR12606:SF154">
    <property type="entry name" value="UBIQUITIN-LIKE-SPECIFIC PROTEASE 1"/>
    <property type="match status" value="1"/>
</dbReference>
<evidence type="ECO:0000256" key="6">
    <source>
        <dbReference type="SAM" id="MobiDB-lite"/>
    </source>
</evidence>
<dbReference type="Proteomes" id="UP000006310">
    <property type="component" value="Chromosome 4"/>
</dbReference>
<reference evidence="9" key="2">
    <citation type="submission" date="2012-08" db="EMBL/GenBank/DDBJ databases">
        <title>Genome sequence of Kazachstania naganishii.</title>
        <authorList>
            <person name="Gordon J.L."/>
            <person name="Armisen D."/>
            <person name="Proux-Wera E."/>
            <person name="OhEigeartaigh S.S."/>
            <person name="Byrne K.P."/>
            <person name="Wolfe K.H."/>
        </authorList>
    </citation>
    <scope>NUCLEOTIDE SEQUENCE [LARGE SCALE GENOMIC DNA]</scope>
    <source>
        <strain evidence="9">ATCC MYA-139 / BCRC 22969 / CBS 8797 / CCRC 22969 / KCTC 17520 / NBRC 10181 / NCYC 3082</strain>
    </source>
</reference>
<keyword evidence="4" id="KW-0788">Thiol protease</keyword>